<dbReference type="AlphaFoldDB" id="A0A4Z2H2M2"/>
<proteinExistence type="predicted"/>
<comment type="caution">
    <text evidence="1">The sequence shown here is derived from an EMBL/GenBank/DDBJ whole genome shotgun (WGS) entry which is preliminary data.</text>
</comment>
<keyword evidence="2" id="KW-1185">Reference proteome</keyword>
<evidence type="ECO:0000313" key="2">
    <source>
        <dbReference type="Proteomes" id="UP000314294"/>
    </source>
</evidence>
<dbReference type="EMBL" id="SRLO01000358">
    <property type="protein sequence ID" value="TNN59333.1"/>
    <property type="molecule type" value="Genomic_DNA"/>
</dbReference>
<protein>
    <submittedName>
        <fullName evidence="1">Uncharacterized protein</fullName>
    </submittedName>
</protein>
<reference evidence="1 2" key="1">
    <citation type="submission" date="2019-03" db="EMBL/GenBank/DDBJ databases">
        <title>First draft genome of Liparis tanakae, snailfish: a comprehensive survey of snailfish specific genes.</title>
        <authorList>
            <person name="Kim W."/>
            <person name="Song I."/>
            <person name="Jeong J.-H."/>
            <person name="Kim D."/>
            <person name="Kim S."/>
            <person name="Ryu S."/>
            <person name="Song J.Y."/>
            <person name="Lee S.K."/>
        </authorList>
    </citation>
    <scope>NUCLEOTIDE SEQUENCE [LARGE SCALE GENOMIC DNA]</scope>
    <source>
        <tissue evidence="1">Muscle</tissue>
    </source>
</reference>
<name>A0A4Z2H2M2_9TELE</name>
<evidence type="ECO:0000313" key="1">
    <source>
        <dbReference type="EMBL" id="TNN59333.1"/>
    </source>
</evidence>
<gene>
    <name evidence="1" type="ORF">EYF80_030436</name>
</gene>
<dbReference type="OrthoDB" id="8964159at2759"/>
<sequence>MVEVSKLYIRSLLEGESFPSLCSDVEQESMKVWATTDRQASVMLFLWMSNTNWGFLMTFTQNRRGRLEGRYRRGHFVQENI</sequence>
<dbReference type="Proteomes" id="UP000314294">
    <property type="component" value="Unassembled WGS sequence"/>
</dbReference>
<accession>A0A4Z2H2M2</accession>
<organism evidence="1 2">
    <name type="scientific">Liparis tanakae</name>
    <name type="common">Tanaka's snailfish</name>
    <dbReference type="NCBI Taxonomy" id="230148"/>
    <lineage>
        <taxon>Eukaryota</taxon>
        <taxon>Metazoa</taxon>
        <taxon>Chordata</taxon>
        <taxon>Craniata</taxon>
        <taxon>Vertebrata</taxon>
        <taxon>Euteleostomi</taxon>
        <taxon>Actinopterygii</taxon>
        <taxon>Neopterygii</taxon>
        <taxon>Teleostei</taxon>
        <taxon>Neoteleostei</taxon>
        <taxon>Acanthomorphata</taxon>
        <taxon>Eupercaria</taxon>
        <taxon>Perciformes</taxon>
        <taxon>Cottioidei</taxon>
        <taxon>Cottales</taxon>
        <taxon>Liparidae</taxon>
        <taxon>Liparis</taxon>
    </lineage>
</organism>